<dbReference type="RefSeq" id="WP_103430083.1">
    <property type="nucleotide sequence ID" value="NZ_PPXF01000014.1"/>
</dbReference>
<comment type="caution">
    <text evidence="5">The sequence shown here is derived from an EMBL/GenBank/DDBJ whole genome shotgun (WGS) entry which is preliminary data.</text>
</comment>
<dbReference type="GO" id="GO:1901982">
    <property type="term" value="F:maltose binding"/>
    <property type="evidence" value="ECO:0007669"/>
    <property type="project" value="TreeGrafter"/>
</dbReference>
<evidence type="ECO:0000256" key="1">
    <source>
        <dbReference type="ARBA" id="ARBA00008520"/>
    </source>
</evidence>
<dbReference type="PANTHER" id="PTHR30061:SF50">
    <property type="entry name" value="MALTOSE_MALTODEXTRIN-BINDING PERIPLASMIC PROTEIN"/>
    <property type="match status" value="1"/>
</dbReference>
<dbReference type="PANTHER" id="PTHR30061">
    <property type="entry name" value="MALTOSE-BINDING PERIPLASMIC PROTEIN"/>
    <property type="match status" value="1"/>
</dbReference>
<proteinExistence type="inferred from homology"/>
<dbReference type="SUPFAM" id="SSF53850">
    <property type="entry name" value="Periplasmic binding protein-like II"/>
    <property type="match status" value="1"/>
</dbReference>
<evidence type="ECO:0000256" key="2">
    <source>
        <dbReference type="ARBA" id="ARBA00022448"/>
    </source>
</evidence>
<dbReference type="GO" id="GO:0055052">
    <property type="term" value="C:ATP-binding cassette (ABC) transporter complex, substrate-binding subunit-containing"/>
    <property type="evidence" value="ECO:0007669"/>
    <property type="project" value="TreeGrafter"/>
</dbReference>
<dbReference type="EMBL" id="PPXF01000014">
    <property type="protein sequence ID" value="POH70796.1"/>
    <property type="molecule type" value="Genomic_DNA"/>
</dbReference>
<dbReference type="GO" id="GO:0015768">
    <property type="term" value="P:maltose transport"/>
    <property type="evidence" value="ECO:0007669"/>
    <property type="project" value="TreeGrafter"/>
</dbReference>
<gene>
    <name evidence="5" type="ORF">C3B59_03765</name>
</gene>
<name>A0A2S3ZNT7_9MICO</name>
<sequence length="419" mass="43379">MQRRNSRWLIGAGLTVAGALTLSACGSGSGFGGDTAAAGGELTSDSSQGLNILIGSSGDAETASVNAAVAAWSEESGTDAEVSVASDLNQQLAQGFAAQKPADVFYLSTDALAGYASNGSLLAYGDELANKDDFYPSLVNSFTYDGEFYCAPKDFSTLQLIINTDLWAAAGLTDADIPTTWDELATVSKTLTTPDHVGLALGGEYARLGAFMAQAGGSLMNEDSTEATANSAENVAGLEYAQTLLNDGSMSYASEIGAGWGGEALGKQLSAMTIEGNWITGAMKNDFPDVKYTVAELPEGPEGKGTLQFTNCWGIAADSPNQAAALELVEQLTSKDAQLTFSEEFGPMPSIQSAAEEWKSANPTLVAFLNGADYAKGVPNVQGAADVVSDLNAQLESLKTGDAQVILDSTQQNLEALLK</sequence>
<feature type="chain" id="PRO_5039707300" evidence="4">
    <location>
        <begin position="25"/>
        <end position="419"/>
    </location>
</feature>
<dbReference type="AlphaFoldDB" id="A0A2S3ZNT7"/>
<evidence type="ECO:0000313" key="5">
    <source>
        <dbReference type="EMBL" id="POH70796.1"/>
    </source>
</evidence>
<reference evidence="5 6" key="1">
    <citation type="submission" date="2018-01" db="EMBL/GenBank/DDBJ databases">
        <title>Cryobacterium sp. nov., from glaciers in China.</title>
        <authorList>
            <person name="Liu Q."/>
            <person name="Xin Y.-H."/>
        </authorList>
    </citation>
    <scope>NUCLEOTIDE SEQUENCE [LARGE SCALE GENOMIC DNA]</scope>
    <source>
        <strain evidence="5 6">TMB1-8</strain>
    </source>
</reference>
<dbReference type="OrthoDB" id="366726at2"/>
<keyword evidence="2" id="KW-0813">Transport</keyword>
<evidence type="ECO:0000313" key="6">
    <source>
        <dbReference type="Proteomes" id="UP000237104"/>
    </source>
</evidence>
<accession>A0A2S3ZNT7</accession>
<dbReference type="GO" id="GO:0042956">
    <property type="term" value="P:maltodextrin transmembrane transport"/>
    <property type="evidence" value="ECO:0007669"/>
    <property type="project" value="TreeGrafter"/>
</dbReference>
<dbReference type="Gene3D" id="3.40.190.10">
    <property type="entry name" value="Periplasmic binding protein-like II"/>
    <property type="match status" value="1"/>
</dbReference>
<dbReference type="Pfam" id="PF01547">
    <property type="entry name" value="SBP_bac_1"/>
    <property type="match status" value="1"/>
</dbReference>
<evidence type="ECO:0000256" key="4">
    <source>
        <dbReference type="SAM" id="SignalP"/>
    </source>
</evidence>
<comment type="similarity">
    <text evidence="1">Belongs to the bacterial solute-binding protein 1 family.</text>
</comment>
<dbReference type="InterPro" id="IPR006059">
    <property type="entry name" value="SBP"/>
</dbReference>
<organism evidence="5 6">
    <name type="scientific">Cryobacterium zongtaii</name>
    <dbReference type="NCBI Taxonomy" id="1259217"/>
    <lineage>
        <taxon>Bacteria</taxon>
        <taxon>Bacillati</taxon>
        <taxon>Actinomycetota</taxon>
        <taxon>Actinomycetes</taxon>
        <taxon>Micrococcales</taxon>
        <taxon>Microbacteriaceae</taxon>
        <taxon>Cryobacterium</taxon>
    </lineage>
</organism>
<feature type="signal peptide" evidence="4">
    <location>
        <begin position="1"/>
        <end position="24"/>
    </location>
</feature>
<dbReference type="PROSITE" id="PS51257">
    <property type="entry name" value="PROKAR_LIPOPROTEIN"/>
    <property type="match status" value="1"/>
</dbReference>
<dbReference type="Proteomes" id="UP000237104">
    <property type="component" value="Unassembled WGS sequence"/>
</dbReference>
<protein>
    <submittedName>
        <fullName evidence="5">ABC transporter substrate-binding protein</fullName>
    </submittedName>
</protein>
<evidence type="ECO:0000256" key="3">
    <source>
        <dbReference type="ARBA" id="ARBA00022729"/>
    </source>
</evidence>
<keyword evidence="3 4" id="KW-0732">Signal</keyword>